<gene>
    <name evidence="1" type="ORF">QCA50_008091</name>
</gene>
<evidence type="ECO:0000313" key="1">
    <source>
        <dbReference type="EMBL" id="KAK7688553.1"/>
    </source>
</evidence>
<proteinExistence type="predicted"/>
<name>A0AAW0G4F4_9APHY</name>
<accession>A0AAW0G4F4</accession>
<dbReference type="EMBL" id="JASBNA010000010">
    <property type="protein sequence ID" value="KAK7688553.1"/>
    <property type="molecule type" value="Genomic_DNA"/>
</dbReference>
<evidence type="ECO:0000313" key="2">
    <source>
        <dbReference type="Proteomes" id="UP001385951"/>
    </source>
</evidence>
<dbReference type="AlphaFoldDB" id="A0AAW0G4F4"/>
<comment type="caution">
    <text evidence="1">The sequence shown here is derived from an EMBL/GenBank/DDBJ whole genome shotgun (WGS) entry which is preliminary data.</text>
</comment>
<reference evidence="1 2" key="1">
    <citation type="submission" date="2022-09" db="EMBL/GenBank/DDBJ databases">
        <authorList>
            <person name="Palmer J.M."/>
        </authorList>
    </citation>
    <scope>NUCLEOTIDE SEQUENCE [LARGE SCALE GENOMIC DNA]</scope>
    <source>
        <strain evidence="1 2">DSM 7382</strain>
    </source>
</reference>
<protein>
    <recommendedName>
        <fullName evidence="3">F-box domain-containing protein</fullName>
    </recommendedName>
</protein>
<organism evidence="1 2">
    <name type="scientific">Cerrena zonata</name>
    <dbReference type="NCBI Taxonomy" id="2478898"/>
    <lineage>
        <taxon>Eukaryota</taxon>
        <taxon>Fungi</taxon>
        <taxon>Dikarya</taxon>
        <taxon>Basidiomycota</taxon>
        <taxon>Agaricomycotina</taxon>
        <taxon>Agaricomycetes</taxon>
        <taxon>Polyporales</taxon>
        <taxon>Cerrenaceae</taxon>
        <taxon>Cerrena</taxon>
    </lineage>
</organism>
<sequence>MLPQRKTLSDLPNELLHIVAGYMGEQQRRPKWGKILSSLSTVDRRLRDFCIASMRDQELSFSSYDIYTRKLQAINMDVSAGYMSRIGSLRIGLRSQVGHKNPPLGSELEFPFSSLRSVELWNLIPERFIMTVLSEVPLLEELVMLWPNNWSFPEVNLTPKLHTLRLNIIPNTHPAAKLERVLKDSPTAFPFITTLEIAHPRFTKWQEEFWLRLTFPNLRVICLQHTPTSVASIFDFIHHHPTVLEANLQFDIQPEDALPHRYDTDLSISLGAIIKLIDGTGSWLGRMEKMQVTISSMTARG</sequence>
<evidence type="ECO:0008006" key="3">
    <source>
        <dbReference type="Google" id="ProtNLM"/>
    </source>
</evidence>
<dbReference type="Proteomes" id="UP001385951">
    <property type="component" value="Unassembled WGS sequence"/>
</dbReference>
<keyword evidence="2" id="KW-1185">Reference proteome</keyword>